<dbReference type="OrthoDB" id="6251906at2759"/>
<keyword evidence="2" id="KW-1185">Reference proteome</keyword>
<dbReference type="PANTHER" id="PTHR33327:SF3">
    <property type="entry name" value="RNA-DIRECTED DNA POLYMERASE"/>
    <property type="match status" value="1"/>
</dbReference>
<organism evidence="1 2">
    <name type="scientific">Paragonimus heterotremus</name>
    <dbReference type="NCBI Taxonomy" id="100268"/>
    <lineage>
        <taxon>Eukaryota</taxon>
        <taxon>Metazoa</taxon>
        <taxon>Spiralia</taxon>
        <taxon>Lophotrochozoa</taxon>
        <taxon>Platyhelminthes</taxon>
        <taxon>Trematoda</taxon>
        <taxon>Digenea</taxon>
        <taxon>Plagiorchiida</taxon>
        <taxon>Troglotremata</taxon>
        <taxon>Troglotrematidae</taxon>
        <taxon>Paragonimus</taxon>
    </lineage>
</organism>
<dbReference type="PANTHER" id="PTHR33327">
    <property type="entry name" value="ENDONUCLEASE"/>
    <property type="match status" value="1"/>
</dbReference>
<protein>
    <submittedName>
        <fullName evidence="1">Uncharacterized protein</fullName>
    </submittedName>
</protein>
<dbReference type="EMBL" id="LUCH01002545">
    <property type="protein sequence ID" value="KAF5401334.1"/>
    <property type="molecule type" value="Genomic_DNA"/>
</dbReference>
<dbReference type="Proteomes" id="UP000748531">
    <property type="component" value="Unassembled WGS sequence"/>
</dbReference>
<evidence type="ECO:0000313" key="1">
    <source>
        <dbReference type="EMBL" id="KAF5401334.1"/>
    </source>
</evidence>
<gene>
    <name evidence="1" type="ORF">PHET_04691</name>
</gene>
<name>A0A8J4WIJ7_9TREM</name>
<dbReference type="AlphaFoldDB" id="A0A8J4WIJ7"/>
<proteinExistence type="predicted"/>
<comment type="caution">
    <text evidence="1">The sequence shown here is derived from an EMBL/GenBank/DDBJ whole genome shotgun (WGS) entry which is preliminary data.</text>
</comment>
<reference evidence="1" key="1">
    <citation type="submission" date="2019-05" db="EMBL/GenBank/DDBJ databases">
        <title>Annotation for the trematode Paragonimus heterotremus.</title>
        <authorList>
            <person name="Choi Y.-J."/>
        </authorList>
    </citation>
    <scope>NUCLEOTIDE SEQUENCE</scope>
    <source>
        <strain evidence="1">LC</strain>
    </source>
</reference>
<sequence length="152" mass="17006">MLPSEISTDLMDILESADADSPYKQLWNTIINRTTTSDCKHLERLLSNELVDDSSPSQSLRRLQNILESTQLDGVLFAQIFLKRLPVSVQCILTPTSGTVLMAQLASMAGKILEEQISDVNSTQRDPSKGQLRRQFIAFTGPVNQLRLSRMN</sequence>
<accession>A0A8J4WIJ7</accession>
<evidence type="ECO:0000313" key="2">
    <source>
        <dbReference type="Proteomes" id="UP000748531"/>
    </source>
</evidence>